<dbReference type="PANTHER" id="PTHR30503">
    <property type="entry name" value="INNER MEMBRANE PROTEIN YEDI"/>
    <property type="match status" value="1"/>
</dbReference>
<reference evidence="3" key="1">
    <citation type="journal article" date="2019" name="Int. J. Syst. Evol. Microbiol.">
        <title>The Global Catalogue of Microorganisms (GCM) 10K type strain sequencing project: providing services to taxonomists for standard genome sequencing and annotation.</title>
        <authorList>
            <consortium name="The Broad Institute Genomics Platform"/>
            <consortium name="The Broad Institute Genome Sequencing Center for Infectious Disease"/>
            <person name="Wu L."/>
            <person name="Ma J."/>
        </authorList>
    </citation>
    <scope>NUCLEOTIDE SEQUENCE [LARGE SCALE GENOMIC DNA]</scope>
    <source>
        <strain evidence="3">CECT 8531</strain>
    </source>
</reference>
<dbReference type="EMBL" id="JBHSDH010000013">
    <property type="protein sequence ID" value="MFC4292378.1"/>
    <property type="molecule type" value="Genomic_DNA"/>
</dbReference>
<name>A0ABV8RG29_9SPHN</name>
<feature type="transmembrane region" description="Helical" evidence="1">
    <location>
        <begin position="168"/>
        <end position="194"/>
    </location>
</feature>
<keyword evidence="1" id="KW-0812">Transmembrane</keyword>
<comment type="caution">
    <text evidence="2">The sequence shown here is derived from an EMBL/GenBank/DDBJ whole genome shotgun (WGS) entry which is preliminary data.</text>
</comment>
<accession>A0ABV8RG29</accession>
<dbReference type="InterPro" id="IPR008526">
    <property type="entry name" value="YedI"/>
</dbReference>
<feature type="transmembrane region" description="Helical" evidence="1">
    <location>
        <begin position="76"/>
        <end position="94"/>
    </location>
</feature>
<keyword evidence="1" id="KW-0472">Membrane</keyword>
<keyword evidence="1" id="KW-1133">Transmembrane helix</keyword>
<dbReference type="PANTHER" id="PTHR30503:SF3">
    <property type="entry name" value="INNER MEMBRANE PROTEIN YEDI"/>
    <property type="match status" value="1"/>
</dbReference>
<feature type="transmembrane region" description="Helical" evidence="1">
    <location>
        <begin position="285"/>
        <end position="306"/>
    </location>
</feature>
<sequence>MPSGLFALLDDVATITKMAAASIDDIGAAAAKAGTKAAGVVVDDTAVTPRYLVGFHPSRELPIIWRIAKGSLKNKLLFILPVALLLSAFLPWLITPILMIGGTYLCYEGAEKLLHAIKPHDESLDEKATELTSEEHEEQMASGAIRTDFILSAEIMAIALGEVANQSIYMQAVALIVVALAITVAVYGVVAVIVKMDDIGLNLAKRKYSLVAKFGRGLVLAMPKILGALSVIGTAAMLWVGGQIVMHGIEEFGFKTVPHALHDLAHNIGGAIPFVGGLAEWTVNAAGAGVFGVILGGIVVAIHQLFTRKSAH</sequence>
<evidence type="ECO:0000313" key="3">
    <source>
        <dbReference type="Proteomes" id="UP001595887"/>
    </source>
</evidence>
<dbReference type="PIRSF" id="PIRSF016660">
    <property type="entry name" value="YedI"/>
    <property type="match status" value="1"/>
</dbReference>
<dbReference type="RefSeq" id="WP_381423019.1">
    <property type="nucleotide sequence ID" value="NZ_JBHSDH010000013.1"/>
</dbReference>
<gene>
    <name evidence="2" type="ORF">ACFOWX_08110</name>
</gene>
<evidence type="ECO:0000313" key="2">
    <source>
        <dbReference type="EMBL" id="MFC4292378.1"/>
    </source>
</evidence>
<organism evidence="2 3">
    <name type="scientific">Sphingorhabdus arenilitoris</name>
    <dbReference type="NCBI Taxonomy" id="1490041"/>
    <lineage>
        <taxon>Bacteria</taxon>
        <taxon>Pseudomonadati</taxon>
        <taxon>Pseudomonadota</taxon>
        <taxon>Alphaproteobacteria</taxon>
        <taxon>Sphingomonadales</taxon>
        <taxon>Sphingomonadaceae</taxon>
        <taxon>Sphingorhabdus</taxon>
    </lineage>
</organism>
<evidence type="ECO:0000256" key="1">
    <source>
        <dbReference type="SAM" id="Phobius"/>
    </source>
</evidence>
<proteinExistence type="predicted"/>
<dbReference type="Proteomes" id="UP001595887">
    <property type="component" value="Unassembled WGS sequence"/>
</dbReference>
<protein>
    <submittedName>
        <fullName evidence="2">DUF808 domain-containing protein</fullName>
    </submittedName>
</protein>
<keyword evidence="3" id="KW-1185">Reference proteome</keyword>
<dbReference type="Pfam" id="PF05661">
    <property type="entry name" value="DUF808"/>
    <property type="match status" value="1"/>
</dbReference>
<feature type="transmembrane region" description="Helical" evidence="1">
    <location>
        <begin position="214"/>
        <end position="240"/>
    </location>
</feature>